<sequence length="126" mass="14134">MDPPSLLFDGRQQAIVVHAPSSPLLNTPSIFPTQCRPVNINFVHFGQLPRGRKTREGRNIPRASSGFRHHAQQESSLSFPISRSEDFFPAKRRECHLAVIVKNPCLYPPQAYPNFLTVAASWSSLP</sequence>
<dbReference type="AlphaFoldDB" id="D8PRU1"/>
<organism evidence="2">
    <name type="scientific">Schizophyllum commune (strain H4-8 / FGSC 9210)</name>
    <name type="common">Split gill fungus</name>
    <dbReference type="NCBI Taxonomy" id="578458"/>
    <lineage>
        <taxon>Eukaryota</taxon>
        <taxon>Fungi</taxon>
        <taxon>Dikarya</taxon>
        <taxon>Basidiomycota</taxon>
        <taxon>Agaricomycotina</taxon>
        <taxon>Agaricomycetes</taxon>
        <taxon>Agaricomycetidae</taxon>
        <taxon>Agaricales</taxon>
        <taxon>Schizophyllaceae</taxon>
        <taxon>Schizophyllum</taxon>
    </lineage>
</organism>
<dbReference type="EMBL" id="GL377302">
    <property type="protein sequence ID" value="EFJ03872.1"/>
    <property type="molecule type" value="Genomic_DNA"/>
</dbReference>
<gene>
    <name evidence="1" type="ORF">SCHCODRAFT_80928</name>
</gene>
<proteinExistence type="predicted"/>
<accession>D8PRU1</accession>
<reference evidence="1 2" key="1">
    <citation type="journal article" date="2010" name="Nat. Biotechnol.">
        <title>Genome sequence of the model mushroom Schizophyllum commune.</title>
        <authorList>
            <person name="Ohm R.A."/>
            <person name="de Jong J.F."/>
            <person name="Lugones L.G."/>
            <person name="Aerts A."/>
            <person name="Kothe E."/>
            <person name="Stajich J.E."/>
            <person name="de Vries R.P."/>
            <person name="Record E."/>
            <person name="Levasseur A."/>
            <person name="Baker S.E."/>
            <person name="Bartholomew K.A."/>
            <person name="Coutinho P.M."/>
            <person name="Erdmann S."/>
            <person name="Fowler T.J."/>
            <person name="Gathman A.C."/>
            <person name="Lombard V."/>
            <person name="Henrissat B."/>
            <person name="Knabe N."/>
            <person name="Kuees U."/>
            <person name="Lilly W.W."/>
            <person name="Lindquist E."/>
            <person name="Lucas S."/>
            <person name="Magnuson J.K."/>
            <person name="Piumi F."/>
            <person name="Raudaskoski M."/>
            <person name="Salamov A."/>
            <person name="Schmutz J."/>
            <person name="Schwarze F.W.M.R."/>
            <person name="vanKuyk P.A."/>
            <person name="Horton J.S."/>
            <person name="Grigoriev I.V."/>
            <person name="Woesten H.A.B."/>
        </authorList>
    </citation>
    <scope>NUCLEOTIDE SEQUENCE [LARGE SCALE GENOMIC DNA]</scope>
    <source>
        <strain evidence="2">H4-8 / FGSC 9210</strain>
    </source>
</reference>
<dbReference type="HOGENOM" id="CLU_1982852_0_0_1"/>
<dbReference type="Proteomes" id="UP000007431">
    <property type="component" value="Unassembled WGS sequence"/>
</dbReference>
<keyword evidence="2" id="KW-1185">Reference proteome</keyword>
<dbReference type="InParanoid" id="D8PRU1"/>
<dbReference type="VEuPathDB" id="FungiDB:SCHCODRAFT_02610626"/>
<dbReference type="RefSeq" id="XP_003038774.1">
    <property type="nucleotide sequence ID" value="XM_003038728.1"/>
</dbReference>
<protein>
    <submittedName>
        <fullName evidence="1">Expressed protein</fullName>
    </submittedName>
</protein>
<name>D8PRU1_SCHCM</name>
<dbReference type="GeneID" id="9594570"/>
<evidence type="ECO:0000313" key="2">
    <source>
        <dbReference type="Proteomes" id="UP000007431"/>
    </source>
</evidence>
<dbReference type="KEGG" id="scm:SCHCO_02610626"/>
<evidence type="ECO:0000313" key="1">
    <source>
        <dbReference type="EMBL" id="EFJ03872.1"/>
    </source>
</evidence>